<accession>A0A3Q2FE97</accession>
<dbReference type="PROSITE" id="PS50262">
    <property type="entry name" value="G_PROTEIN_RECEP_F1_2"/>
    <property type="match status" value="1"/>
</dbReference>
<evidence type="ECO:0000313" key="12">
    <source>
        <dbReference type="Proteomes" id="UP000265020"/>
    </source>
</evidence>
<evidence type="ECO:0000313" key="11">
    <source>
        <dbReference type="Ensembl" id="ENSCVAP00000001540.1"/>
    </source>
</evidence>
<evidence type="ECO:0000256" key="4">
    <source>
        <dbReference type="ARBA" id="ARBA00023040"/>
    </source>
</evidence>
<dbReference type="Proteomes" id="UP000265020">
    <property type="component" value="Unassembled WGS sequence"/>
</dbReference>
<protein>
    <submittedName>
        <fullName evidence="11">Chemokine (C-X-C motif) receptor 5</fullName>
    </submittedName>
</protein>
<evidence type="ECO:0000256" key="3">
    <source>
        <dbReference type="ARBA" id="ARBA00022989"/>
    </source>
</evidence>
<feature type="transmembrane region" description="Helical" evidence="9">
    <location>
        <begin position="177"/>
        <end position="199"/>
    </location>
</feature>
<dbReference type="PRINTS" id="PR00237">
    <property type="entry name" value="GPCRRHODOPSN"/>
</dbReference>
<evidence type="ECO:0000256" key="5">
    <source>
        <dbReference type="ARBA" id="ARBA00023136"/>
    </source>
</evidence>
<dbReference type="Pfam" id="PF00001">
    <property type="entry name" value="7tm_1"/>
    <property type="match status" value="1"/>
</dbReference>
<organism evidence="11 12">
    <name type="scientific">Cyprinodon variegatus</name>
    <name type="common">Sheepshead minnow</name>
    <dbReference type="NCBI Taxonomy" id="28743"/>
    <lineage>
        <taxon>Eukaryota</taxon>
        <taxon>Metazoa</taxon>
        <taxon>Chordata</taxon>
        <taxon>Craniata</taxon>
        <taxon>Vertebrata</taxon>
        <taxon>Euteleostomi</taxon>
        <taxon>Actinopterygii</taxon>
        <taxon>Neopterygii</taxon>
        <taxon>Teleostei</taxon>
        <taxon>Neoteleostei</taxon>
        <taxon>Acanthomorphata</taxon>
        <taxon>Ovalentaria</taxon>
        <taxon>Atherinomorphae</taxon>
        <taxon>Cyprinodontiformes</taxon>
        <taxon>Cyprinodontidae</taxon>
        <taxon>Cyprinodon</taxon>
    </lineage>
</organism>
<keyword evidence="5 9" id="KW-0472">Membrane</keyword>
<feature type="transmembrane region" description="Helical" evidence="9">
    <location>
        <begin position="100"/>
        <end position="117"/>
    </location>
</feature>
<evidence type="ECO:0000256" key="1">
    <source>
        <dbReference type="ARBA" id="ARBA00004370"/>
    </source>
</evidence>
<dbReference type="GO" id="GO:0006955">
    <property type="term" value="P:immune response"/>
    <property type="evidence" value="ECO:0007669"/>
    <property type="project" value="TreeGrafter"/>
</dbReference>
<dbReference type="GO" id="GO:0019957">
    <property type="term" value="F:C-C chemokine binding"/>
    <property type="evidence" value="ECO:0007669"/>
    <property type="project" value="TreeGrafter"/>
</dbReference>
<evidence type="ECO:0000256" key="7">
    <source>
        <dbReference type="ARBA" id="ARBA00023224"/>
    </source>
</evidence>
<dbReference type="AlphaFoldDB" id="A0A3Q2FE97"/>
<dbReference type="SUPFAM" id="SSF81321">
    <property type="entry name" value="Family A G protein-coupled receptor-like"/>
    <property type="match status" value="1"/>
</dbReference>
<dbReference type="GO" id="GO:0019722">
    <property type="term" value="P:calcium-mediated signaling"/>
    <property type="evidence" value="ECO:0007669"/>
    <property type="project" value="TreeGrafter"/>
</dbReference>
<feature type="transmembrane region" description="Helical" evidence="9">
    <location>
        <begin position="234"/>
        <end position="255"/>
    </location>
</feature>
<keyword evidence="4 8" id="KW-0297">G-protein coupled receptor</keyword>
<evidence type="ECO:0000259" key="10">
    <source>
        <dbReference type="PROSITE" id="PS50262"/>
    </source>
</evidence>
<keyword evidence="12" id="KW-1185">Reference proteome</keyword>
<dbReference type="GO" id="GO:0060326">
    <property type="term" value="P:cell chemotaxis"/>
    <property type="evidence" value="ECO:0007669"/>
    <property type="project" value="TreeGrafter"/>
</dbReference>
<dbReference type="PANTHER" id="PTHR10489">
    <property type="entry name" value="CELL ADHESION MOLECULE"/>
    <property type="match status" value="1"/>
</dbReference>
<feature type="transmembrane region" description="Helical" evidence="9">
    <location>
        <begin position="267"/>
        <end position="284"/>
    </location>
</feature>
<dbReference type="InterPro" id="IPR000276">
    <property type="entry name" value="GPCR_Rhodpsn"/>
</dbReference>
<dbReference type="GO" id="GO:0007204">
    <property type="term" value="P:positive regulation of cytosolic calcium ion concentration"/>
    <property type="evidence" value="ECO:0007669"/>
    <property type="project" value="TreeGrafter"/>
</dbReference>
<dbReference type="InterPro" id="IPR050119">
    <property type="entry name" value="CCR1-9-like"/>
</dbReference>
<dbReference type="InterPro" id="IPR017452">
    <property type="entry name" value="GPCR_Rhodpsn_7TM"/>
</dbReference>
<evidence type="ECO:0000256" key="2">
    <source>
        <dbReference type="ARBA" id="ARBA00022692"/>
    </source>
</evidence>
<dbReference type="GO" id="GO:0016493">
    <property type="term" value="F:C-C chemokine receptor activity"/>
    <property type="evidence" value="ECO:0007669"/>
    <property type="project" value="TreeGrafter"/>
</dbReference>
<evidence type="ECO:0000256" key="6">
    <source>
        <dbReference type="ARBA" id="ARBA00023170"/>
    </source>
</evidence>
<proteinExistence type="inferred from homology"/>
<keyword evidence="3 9" id="KW-1133">Transmembrane helix</keyword>
<evidence type="ECO:0000256" key="8">
    <source>
        <dbReference type="RuleBase" id="RU000688"/>
    </source>
</evidence>
<dbReference type="Ensembl" id="ENSCVAT00000013249.1">
    <property type="protein sequence ID" value="ENSCVAP00000001540.1"/>
    <property type="gene ID" value="ENSCVAG00000002527.1"/>
</dbReference>
<keyword evidence="7 8" id="KW-0807">Transducer</keyword>
<comment type="similarity">
    <text evidence="8">Belongs to the G-protein coupled receptor 1 family.</text>
</comment>
<dbReference type="PROSITE" id="PS00237">
    <property type="entry name" value="G_PROTEIN_RECEP_F1_1"/>
    <property type="match status" value="1"/>
</dbReference>
<feature type="transmembrane region" description="Helical" evidence="9">
    <location>
        <begin position="137"/>
        <end position="156"/>
    </location>
</feature>
<name>A0A3Q2FE97_CYPVA</name>
<dbReference type="OMA" id="FTKNCLL"/>
<dbReference type="GeneTree" id="ENSGT01050000244848"/>
<keyword evidence="2 8" id="KW-0812">Transmembrane</keyword>
<keyword evidence="6 8" id="KW-0675">Receptor</keyword>
<feature type="domain" description="G-protein coupled receptors family 1 profile" evidence="10">
    <location>
        <begin position="79"/>
        <end position="332"/>
    </location>
</feature>
<dbReference type="PANTHER" id="PTHR10489:SF618">
    <property type="entry name" value="C-X-C CHEMOKINE RECEPTOR TYPE 5"/>
    <property type="match status" value="1"/>
</dbReference>
<reference evidence="11" key="2">
    <citation type="submission" date="2025-09" db="UniProtKB">
        <authorList>
            <consortium name="Ensembl"/>
        </authorList>
    </citation>
    <scope>IDENTIFICATION</scope>
</reference>
<dbReference type="Gene3D" id="1.20.1070.10">
    <property type="entry name" value="Rhodopsin 7-helix transmembrane proteins"/>
    <property type="match status" value="1"/>
</dbReference>
<sequence length="381" mass="43952">MKQNYCIRQKNVVATIELYMEMLSKKKNCSFLQETDYEGYVYDNNNSVICDAEEEVLQTFYAKFYPILYTLIFLLGLAGNGLMIAVLLRRHHRLRITEIYLLHLALSDLMLIFTLPFDVIEGITGYIFGNFFCMFNGVLRNLNLLCGSFLLAWIGFDRYLAIVHAIPSMQSRRPKKVHLTCASLWFVCFLLALPNAVFLSVAKYTNDSLADCNYYRFETHAHNWVLFRRVLNHLSFFLSLAVMCYCYTALVITLFKSQKSHAKKAAIRLALLVTLVFCLCWLPHNITSLVKTLMDLEIMTDMSCSSWTLINQADTVTMSLGIAHCCLNPFLYAFVGVQFRNELLHLLCRLGCNRLCLRFIRNPSISPSKVLIYQYITSFCI</sequence>
<dbReference type="GO" id="GO:0009897">
    <property type="term" value="C:external side of plasma membrane"/>
    <property type="evidence" value="ECO:0007669"/>
    <property type="project" value="TreeGrafter"/>
</dbReference>
<reference evidence="11" key="1">
    <citation type="submission" date="2025-08" db="UniProtKB">
        <authorList>
            <consortium name="Ensembl"/>
        </authorList>
    </citation>
    <scope>IDENTIFICATION</scope>
</reference>
<comment type="subcellular location">
    <subcellularLocation>
        <location evidence="1">Membrane</location>
    </subcellularLocation>
</comment>
<dbReference type="STRING" id="28743.ENSCVAP00000001540"/>
<feature type="transmembrane region" description="Helical" evidence="9">
    <location>
        <begin position="67"/>
        <end position="88"/>
    </location>
</feature>
<evidence type="ECO:0000256" key="9">
    <source>
        <dbReference type="SAM" id="Phobius"/>
    </source>
</evidence>